<proteinExistence type="predicted"/>
<accession>A0A0G4IY65</accession>
<evidence type="ECO:0000256" key="1">
    <source>
        <dbReference type="SAM" id="Coils"/>
    </source>
</evidence>
<protein>
    <submittedName>
        <fullName evidence="3">Uncharacterized protein</fullName>
    </submittedName>
</protein>
<feature type="region of interest" description="Disordered" evidence="2">
    <location>
        <begin position="208"/>
        <end position="273"/>
    </location>
</feature>
<evidence type="ECO:0000313" key="4">
    <source>
        <dbReference type="Proteomes" id="UP000039324"/>
    </source>
</evidence>
<dbReference type="EMBL" id="CDSF01000098">
    <property type="protein sequence ID" value="CEP00162.1"/>
    <property type="molecule type" value="Genomic_DNA"/>
</dbReference>
<dbReference type="AlphaFoldDB" id="A0A0G4IY65"/>
<sequence length="273" mass="30729">MEGGRRRLPDATRHSRLEAARDKFESDLNRQVAAHNAEVAALRSQIDALAGDVANERLAATEARQRTNRRAAAMAEPLTWTSTGCATLDALRVDVESAALERDRKRAEEWTEQKAELTVLVQRQAEEFAKERQALLNRISEQRARHAEEHAELVERARDSLPEDRERIRVLEVEAARQQAAAEQIVNEVRFYKLELVNRDEALLKRFGDPEQSRSRPSVPGAKPHLASVPRRRPREGQLPVVVNLNNQAGLGPGNGGVPRPRQIIQHHWSSSS</sequence>
<evidence type="ECO:0000313" key="3">
    <source>
        <dbReference type="EMBL" id="CEP00162.1"/>
    </source>
</evidence>
<feature type="coiled-coil region" evidence="1">
    <location>
        <begin position="88"/>
        <end position="188"/>
    </location>
</feature>
<reference evidence="3 4" key="1">
    <citation type="submission" date="2015-02" db="EMBL/GenBank/DDBJ databases">
        <authorList>
            <person name="Chooi Y.-H."/>
        </authorList>
    </citation>
    <scope>NUCLEOTIDE SEQUENCE [LARGE SCALE GENOMIC DNA]</scope>
    <source>
        <strain evidence="3">E3</strain>
    </source>
</reference>
<organism evidence="3 4">
    <name type="scientific">Plasmodiophora brassicae</name>
    <name type="common">Clubroot disease agent</name>
    <dbReference type="NCBI Taxonomy" id="37360"/>
    <lineage>
        <taxon>Eukaryota</taxon>
        <taxon>Sar</taxon>
        <taxon>Rhizaria</taxon>
        <taxon>Endomyxa</taxon>
        <taxon>Phytomyxea</taxon>
        <taxon>Plasmodiophorida</taxon>
        <taxon>Plasmodiophoridae</taxon>
        <taxon>Plasmodiophora</taxon>
    </lineage>
</organism>
<dbReference type="Proteomes" id="UP000039324">
    <property type="component" value="Unassembled WGS sequence"/>
</dbReference>
<keyword evidence="4" id="KW-1185">Reference proteome</keyword>
<name>A0A0G4IY65_PLABS</name>
<evidence type="ECO:0000256" key="2">
    <source>
        <dbReference type="SAM" id="MobiDB-lite"/>
    </source>
</evidence>
<feature type="region of interest" description="Disordered" evidence="2">
    <location>
        <begin position="1"/>
        <end position="22"/>
    </location>
</feature>
<keyword evidence="1" id="KW-0175">Coiled coil</keyword>
<gene>
    <name evidence="3" type="ORF">PBRA_007896</name>
</gene>